<dbReference type="RefSeq" id="WP_317084541.1">
    <property type="nucleotide sequence ID" value="NZ_JASVDY010000004.1"/>
</dbReference>
<dbReference type="Proteomes" id="UP001278188">
    <property type="component" value="Unassembled WGS sequence"/>
</dbReference>
<keyword evidence="1" id="KW-0732">Signal</keyword>
<reference evidence="2 3" key="1">
    <citation type="submission" date="2023-06" db="EMBL/GenBank/DDBJ databases">
        <title>Genomic Analysis of Acinetobacter Strains Recovered from South Australian Aquatic Samples provides Insights into the Circulation of Antibiotic Resistance determinants in the Environment.</title>
        <authorList>
            <person name="Tobin L."/>
            <person name="Jarocki V.M."/>
            <person name="Kenyon J."/>
            <person name="Drigo B."/>
            <person name="Donner E."/>
            <person name="Djordjevic S.P."/>
            <person name="Hamidian M."/>
        </authorList>
    </citation>
    <scope>NUCLEOTIDE SEQUENCE [LARGE SCALE GENOMIC DNA]</scope>
    <source>
        <strain evidence="2 3">SAAc652</strain>
    </source>
</reference>
<feature type="signal peptide" evidence="1">
    <location>
        <begin position="1"/>
        <end position="22"/>
    </location>
</feature>
<accession>A0ABU3WH08</accession>
<evidence type="ECO:0000256" key="1">
    <source>
        <dbReference type="SAM" id="SignalP"/>
    </source>
</evidence>
<proteinExistence type="predicted"/>
<evidence type="ECO:0000313" key="2">
    <source>
        <dbReference type="EMBL" id="MDV2469697.1"/>
    </source>
</evidence>
<keyword evidence="3" id="KW-1185">Reference proteome</keyword>
<dbReference type="EMBL" id="JASVDY010000004">
    <property type="protein sequence ID" value="MDV2469697.1"/>
    <property type="molecule type" value="Genomic_DNA"/>
</dbReference>
<protein>
    <recommendedName>
        <fullName evidence="4">Lipoprotein</fullName>
    </recommendedName>
</protein>
<sequence>MYKVINVMASVCLLAMGLSACGDNDNNQTVSIAPPASEPMSDCFWQGPYVIDNPKTNFAFPDTGSAYWSAKYTLPEGASLRLKGDFPYARYMSINSYRVNTSPADAISDSLIIPDKNSINPFIDGNARDHANRSYTLNLAAGEPIQNGRPANTIYDAAKSGDPVVLVYRVYVPNKGKNLKGGVKLPQVELTTRQGEVLTGQAACTALNAYNQTISAPLVFADLYAELRKNNPAKENPVWRASYSMAHSLQCDFLNNCDTDPVRSVSYYANLDNQYIAATVDRNIKPIVVIRGKIPSVPKTYHGDKYFDNKNSQLRYWSICQNEYYSQKVTSCLFDEQIDTDKNGEFTIVTSLPEDRPKNATEACGIGYLKWSDKGDGFSLAEGREDHKTDGRLLIRNMLPASDFDNAIQHTKKPGDEAQVLGQYLPTITYYTKQEFEALGCNPS</sequence>
<dbReference type="PROSITE" id="PS51257">
    <property type="entry name" value="PROKAR_LIPOPROTEIN"/>
    <property type="match status" value="1"/>
</dbReference>
<organism evidence="2 3">
    <name type="scientific">Acinetobacter chinensis</name>
    <dbReference type="NCBI Taxonomy" id="2004650"/>
    <lineage>
        <taxon>Bacteria</taxon>
        <taxon>Pseudomonadati</taxon>
        <taxon>Pseudomonadota</taxon>
        <taxon>Gammaproteobacteria</taxon>
        <taxon>Moraxellales</taxon>
        <taxon>Moraxellaceae</taxon>
        <taxon>Acinetobacter</taxon>
    </lineage>
</organism>
<gene>
    <name evidence="2" type="ORF">QR674_11975</name>
</gene>
<name>A0ABU3WH08_9GAMM</name>
<comment type="caution">
    <text evidence="2">The sequence shown here is derived from an EMBL/GenBank/DDBJ whole genome shotgun (WGS) entry which is preliminary data.</text>
</comment>
<evidence type="ECO:0000313" key="3">
    <source>
        <dbReference type="Proteomes" id="UP001278188"/>
    </source>
</evidence>
<feature type="chain" id="PRO_5046355717" description="Lipoprotein" evidence="1">
    <location>
        <begin position="23"/>
        <end position="444"/>
    </location>
</feature>
<evidence type="ECO:0008006" key="4">
    <source>
        <dbReference type="Google" id="ProtNLM"/>
    </source>
</evidence>